<accession>A0A6A2XJD1</accession>
<feature type="region of interest" description="Disordered" evidence="1">
    <location>
        <begin position="42"/>
        <end position="125"/>
    </location>
</feature>
<name>A0A6A2XJD1_HIBSY</name>
<dbReference type="GO" id="GO:0005634">
    <property type="term" value="C:nucleus"/>
    <property type="evidence" value="ECO:0007669"/>
    <property type="project" value="InterPro"/>
</dbReference>
<evidence type="ECO:0000313" key="4">
    <source>
        <dbReference type="Proteomes" id="UP000436088"/>
    </source>
</evidence>
<gene>
    <name evidence="3" type="ORF">F3Y22_tig00117000pilonHSYRG00252</name>
</gene>
<feature type="domain" description="HD-ZIP protein N-terminal" evidence="2">
    <location>
        <begin position="1"/>
        <end position="106"/>
    </location>
</feature>
<sequence length="235" mass="25866">MMGKEDLDLSLSLSFPYSHHLNLTPSSANTCSSPSGVPLQKLSWNDAVSPPPDPNSGYFPTTEARTFLRGSDVNRLPSTVDDEEEAGVSSPNSTISSVSRKRSEREENGGIGDDEDGDTSRKKRVLVTCRPRNVPSEHQNVPRIVRPYPATVARPRYVPRPSPYRPRTRDVSASNIAYVESKGIRFVLPPVHGQVALSCLAKGGAMLIALYTLFLKMEHSDNPKVWPPERATRSL</sequence>
<proteinExistence type="predicted"/>
<dbReference type="InterPro" id="IPR006712">
    <property type="entry name" value="HD-ZIP_N"/>
</dbReference>
<feature type="compositionally biased region" description="Low complexity" evidence="1">
    <location>
        <begin position="89"/>
        <end position="98"/>
    </location>
</feature>
<dbReference type="EMBL" id="VEPZ02001765">
    <property type="protein sequence ID" value="KAE8656527.1"/>
    <property type="molecule type" value="Genomic_DNA"/>
</dbReference>
<keyword evidence="4" id="KW-1185">Reference proteome</keyword>
<protein>
    <recommendedName>
        <fullName evidence="2">HD-ZIP protein N-terminal domain-containing protein</fullName>
    </recommendedName>
</protein>
<comment type="caution">
    <text evidence="3">The sequence shown here is derived from an EMBL/GenBank/DDBJ whole genome shotgun (WGS) entry which is preliminary data.</text>
</comment>
<dbReference type="AlphaFoldDB" id="A0A6A2XJD1"/>
<dbReference type="Proteomes" id="UP000436088">
    <property type="component" value="Unassembled WGS sequence"/>
</dbReference>
<dbReference type="Pfam" id="PF04618">
    <property type="entry name" value="HD-ZIP_N"/>
    <property type="match status" value="1"/>
</dbReference>
<organism evidence="3 4">
    <name type="scientific">Hibiscus syriacus</name>
    <name type="common">Rose of Sharon</name>
    <dbReference type="NCBI Taxonomy" id="106335"/>
    <lineage>
        <taxon>Eukaryota</taxon>
        <taxon>Viridiplantae</taxon>
        <taxon>Streptophyta</taxon>
        <taxon>Embryophyta</taxon>
        <taxon>Tracheophyta</taxon>
        <taxon>Spermatophyta</taxon>
        <taxon>Magnoliopsida</taxon>
        <taxon>eudicotyledons</taxon>
        <taxon>Gunneridae</taxon>
        <taxon>Pentapetalae</taxon>
        <taxon>rosids</taxon>
        <taxon>malvids</taxon>
        <taxon>Malvales</taxon>
        <taxon>Malvaceae</taxon>
        <taxon>Malvoideae</taxon>
        <taxon>Hibiscus</taxon>
    </lineage>
</organism>
<reference evidence="3" key="1">
    <citation type="submission" date="2019-09" db="EMBL/GenBank/DDBJ databases">
        <title>Draft genome information of white flower Hibiscus syriacus.</title>
        <authorList>
            <person name="Kim Y.-M."/>
        </authorList>
    </citation>
    <scope>NUCLEOTIDE SEQUENCE [LARGE SCALE GENOMIC DNA]</scope>
    <source>
        <strain evidence="3">YM2019G1</strain>
    </source>
</reference>
<evidence type="ECO:0000313" key="3">
    <source>
        <dbReference type="EMBL" id="KAE8656527.1"/>
    </source>
</evidence>
<evidence type="ECO:0000259" key="2">
    <source>
        <dbReference type="Pfam" id="PF04618"/>
    </source>
</evidence>
<evidence type="ECO:0000256" key="1">
    <source>
        <dbReference type="SAM" id="MobiDB-lite"/>
    </source>
</evidence>